<protein>
    <submittedName>
        <fullName evidence="1">Uncharacterized protein</fullName>
    </submittedName>
</protein>
<name>A0AAV5GHC6_9BASI</name>
<sequence length="69" mass="7670">MSSTKGTDKEKVAMISSAIMPTWCAAEAAGHTLGSFKHNLITSQEEAELKYLQKKRKMQESLAGRRRSN</sequence>
<reference evidence="1 2" key="1">
    <citation type="submission" date="2021-12" db="EMBL/GenBank/DDBJ databases">
        <title>High titer production of polyol ester of fatty acids by Rhodotorula paludigena BS15 towards product separation-free biomass refinery.</title>
        <authorList>
            <person name="Mano J."/>
            <person name="Ono H."/>
            <person name="Tanaka T."/>
            <person name="Naito K."/>
            <person name="Sushida H."/>
            <person name="Ike M."/>
            <person name="Tokuyasu K."/>
            <person name="Kitaoka M."/>
        </authorList>
    </citation>
    <scope>NUCLEOTIDE SEQUENCE [LARGE SCALE GENOMIC DNA]</scope>
    <source>
        <strain evidence="1 2">BS15</strain>
    </source>
</reference>
<gene>
    <name evidence="1" type="ORF">Rhopal_001720-T1</name>
</gene>
<evidence type="ECO:0000313" key="1">
    <source>
        <dbReference type="EMBL" id="GJN88752.1"/>
    </source>
</evidence>
<accession>A0AAV5GHC6</accession>
<dbReference type="EMBL" id="BQKY01000003">
    <property type="protein sequence ID" value="GJN88752.1"/>
    <property type="molecule type" value="Genomic_DNA"/>
</dbReference>
<proteinExistence type="predicted"/>
<comment type="caution">
    <text evidence="1">The sequence shown here is derived from an EMBL/GenBank/DDBJ whole genome shotgun (WGS) entry which is preliminary data.</text>
</comment>
<keyword evidence="2" id="KW-1185">Reference proteome</keyword>
<evidence type="ECO:0000313" key="2">
    <source>
        <dbReference type="Proteomes" id="UP001342314"/>
    </source>
</evidence>
<organism evidence="1 2">
    <name type="scientific">Rhodotorula paludigena</name>
    <dbReference type="NCBI Taxonomy" id="86838"/>
    <lineage>
        <taxon>Eukaryota</taxon>
        <taxon>Fungi</taxon>
        <taxon>Dikarya</taxon>
        <taxon>Basidiomycota</taxon>
        <taxon>Pucciniomycotina</taxon>
        <taxon>Microbotryomycetes</taxon>
        <taxon>Sporidiobolales</taxon>
        <taxon>Sporidiobolaceae</taxon>
        <taxon>Rhodotorula</taxon>
    </lineage>
</organism>
<dbReference type="Proteomes" id="UP001342314">
    <property type="component" value="Unassembled WGS sequence"/>
</dbReference>
<dbReference type="AlphaFoldDB" id="A0AAV5GHC6"/>